<dbReference type="Proteomes" id="UP000648239">
    <property type="component" value="Unassembled WGS sequence"/>
</dbReference>
<dbReference type="EMBL" id="JACXWD010000051">
    <property type="protein sequence ID" value="MBD3868973.1"/>
    <property type="molecule type" value="Genomic_DNA"/>
</dbReference>
<evidence type="ECO:0000313" key="2">
    <source>
        <dbReference type="EMBL" id="MBD3868973.1"/>
    </source>
</evidence>
<proteinExistence type="predicted"/>
<sequence>MAQEQNDGKIDYIEFSVNDMEAAKQFYRAVFGWEYTDFGPEYSFFTDGRVTGGFRSDQGPGTGGPLVVMYALNLEAMEKSVRDHGGVITQEIFKFPGGRRFEFKDPGGNNLAVWSDN</sequence>
<dbReference type="InterPro" id="IPR029068">
    <property type="entry name" value="Glyas_Bleomycin-R_OHBP_Dase"/>
</dbReference>
<protein>
    <submittedName>
        <fullName evidence="2">VOC family protein</fullName>
    </submittedName>
</protein>
<dbReference type="InterPro" id="IPR052164">
    <property type="entry name" value="Anthracycline_SecMetBiosynth"/>
</dbReference>
<dbReference type="Pfam" id="PF00903">
    <property type="entry name" value="Glyoxalase"/>
    <property type="match status" value="1"/>
</dbReference>
<dbReference type="SUPFAM" id="SSF54593">
    <property type="entry name" value="Glyoxalase/Bleomycin resistance protein/Dihydroxybiphenyl dioxygenase"/>
    <property type="match status" value="1"/>
</dbReference>
<dbReference type="PANTHER" id="PTHR33993:SF1">
    <property type="entry name" value="GLYOXALASE FAMILY PROTEIN"/>
    <property type="match status" value="1"/>
</dbReference>
<dbReference type="InterPro" id="IPR004360">
    <property type="entry name" value="Glyas_Fos-R_dOase_dom"/>
</dbReference>
<comment type="caution">
    <text evidence="2">The sequence shown here is derived from an EMBL/GenBank/DDBJ whole genome shotgun (WGS) entry which is preliminary data.</text>
</comment>
<dbReference type="CDD" id="cd07247">
    <property type="entry name" value="SgaA_N_like"/>
    <property type="match status" value="1"/>
</dbReference>
<dbReference type="Gene3D" id="3.10.180.10">
    <property type="entry name" value="2,3-Dihydroxybiphenyl 1,2-Dioxygenase, domain 1"/>
    <property type="match status" value="1"/>
</dbReference>
<accession>A0A8J6XW89</accession>
<dbReference type="AlphaFoldDB" id="A0A8J6XW89"/>
<organism evidence="2 3">
    <name type="scientific">Candidatus Polarisedimenticola svalbardensis</name>
    <dbReference type="NCBI Taxonomy" id="2886004"/>
    <lineage>
        <taxon>Bacteria</taxon>
        <taxon>Pseudomonadati</taxon>
        <taxon>Acidobacteriota</taxon>
        <taxon>Candidatus Polarisedimenticolia</taxon>
        <taxon>Candidatus Polarisedimenticolales</taxon>
        <taxon>Candidatus Polarisedimenticolaceae</taxon>
        <taxon>Candidatus Polarisedimenticola</taxon>
    </lineage>
</organism>
<gene>
    <name evidence="2" type="ORF">IFK94_12675</name>
</gene>
<evidence type="ECO:0000259" key="1">
    <source>
        <dbReference type="PROSITE" id="PS51819"/>
    </source>
</evidence>
<dbReference type="PROSITE" id="PS51819">
    <property type="entry name" value="VOC"/>
    <property type="match status" value="1"/>
</dbReference>
<name>A0A8J6XW89_9BACT</name>
<feature type="domain" description="VOC" evidence="1">
    <location>
        <begin position="9"/>
        <end position="116"/>
    </location>
</feature>
<evidence type="ECO:0000313" key="3">
    <source>
        <dbReference type="Proteomes" id="UP000648239"/>
    </source>
</evidence>
<dbReference type="PANTHER" id="PTHR33993">
    <property type="entry name" value="GLYOXALASE-RELATED"/>
    <property type="match status" value="1"/>
</dbReference>
<reference evidence="2 3" key="1">
    <citation type="submission" date="2020-08" db="EMBL/GenBank/DDBJ databases">
        <title>Acidobacteriota in marine sediments use diverse sulfur dissimilation pathways.</title>
        <authorList>
            <person name="Wasmund K."/>
        </authorList>
    </citation>
    <scope>NUCLEOTIDE SEQUENCE [LARGE SCALE GENOMIC DNA]</scope>
    <source>
        <strain evidence="2">MAG AM4</strain>
    </source>
</reference>
<dbReference type="InterPro" id="IPR037523">
    <property type="entry name" value="VOC_core"/>
</dbReference>